<evidence type="ECO:0000313" key="3">
    <source>
        <dbReference type="EMBL" id="NWF48444.1"/>
    </source>
</evidence>
<evidence type="ECO:0000259" key="2">
    <source>
        <dbReference type="Pfam" id="PF00460"/>
    </source>
</evidence>
<keyword evidence="3" id="KW-0966">Cell projection</keyword>
<organism evidence="3 4">
    <name type="scientific">Hydrogenophaga aromaticivorans</name>
    <dbReference type="NCBI Taxonomy" id="2610898"/>
    <lineage>
        <taxon>Bacteria</taxon>
        <taxon>Pseudomonadati</taxon>
        <taxon>Pseudomonadota</taxon>
        <taxon>Betaproteobacteria</taxon>
        <taxon>Burkholderiales</taxon>
        <taxon>Comamonadaceae</taxon>
        <taxon>Hydrogenophaga</taxon>
    </lineage>
</organism>
<gene>
    <name evidence="3" type="ORF">F3K02_24775</name>
</gene>
<dbReference type="Proteomes" id="UP000545507">
    <property type="component" value="Unassembled WGS sequence"/>
</dbReference>
<reference evidence="3 4" key="1">
    <citation type="submission" date="2019-09" db="EMBL/GenBank/DDBJ databases">
        <title>Hydrogenophaga aromatica sp. nov., isolated from a para-xylene-degrading enrichment culture.</title>
        <authorList>
            <person name="Tancsics A."/>
            <person name="Banerjee S."/>
        </authorList>
    </citation>
    <scope>NUCLEOTIDE SEQUENCE [LARGE SCALE GENOMIC DNA]</scope>
    <source>
        <strain evidence="3 4">D2P1</strain>
    </source>
</reference>
<keyword evidence="3" id="KW-0282">Flagellum</keyword>
<evidence type="ECO:0000313" key="4">
    <source>
        <dbReference type="Proteomes" id="UP000545507"/>
    </source>
</evidence>
<proteinExistence type="predicted"/>
<feature type="region of interest" description="Disordered" evidence="1">
    <location>
        <begin position="52"/>
        <end position="73"/>
    </location>
</feature>
<dbReference type="AlphaFoldDB" id="A0A7Y8H230"/>
<comment type="caution">
    <text evidence="3">The sequence shown here is derived from an EMBL/GenBank/DDBJ whole genome shotgun (WGS) entry which is preliminary data.</text>
</comment>
<feature type="domain" description="Flagellar basal body rod protein N-terminal" evidence="2">
    <location>
        <begin position="15"/>
        <end position="42"/>
    </location>
</feature>
<sequence>MSLSALSGSSAAAIGLSGMRAAQQRLDTSAHNVANALTPGFQRQVVTQSAQPGLGGVDAQTGRASEAASSGGDDFGHLAEDMVAQRMSVYSFAANLRTVETQDHLLGALLDAKA</sequence>
<accession>A0A7Y8H230</accession>
<keyword evidence="4" id="KW-1185">Reference proteome</keyword>
<dbReference type="Pfam" id="PF00460">
    <property type="entry name" value="Flg_bb_rod"/>
    <property type="match status" value="1"/>
</dbReference>
<name>A0A7Y8H230_9BURK</name>
<evidence type="ECO:0000256" key="1">
    <source>
        <dbReference type="SAM" id="MobiDB-lite"/>
    </source>
</evidence>
<keyword evidence="3" id="KW-0969">Cilium</keyword>
<dbReference type="EMBL" id="VYGV01000027">
    <property type="protein sequence ID" value="NWF48444.1"/>
    <property type="molecule type" value="Genomic_DNA"/>
</dbReference>
<protein>
    <submittedName>
        <fullName evidence="3">Flagellar basal body rod protein</fullName>
    </submittedName>
</protein>
<dbReference type="InterPro" id="IPR001444">
    <property type="entry name" value="Flag_bb_rod_N"/>
</dbReference>